<evidence type="ECO:0000313" key="2">
    <source>
        <dbReference type="Proteomes" id="UP000268320"/>
    </source>
</evidence>
<evidence type="ECO:0000313" key="1">
    <source>
        <dbReference type="EMBL" id="AYD85456.1"/>
    </source>
</evidence>
<dbReference type="Proteomes" id="UP000268320">
    <property type="component" value="Genome"/>
</dbReference>
<sequence length="96" mass="10796">MNEPKMMTTEEAQKLRVENELKLVNEILPLFKGYAVEEVVGAILNVSTHVAMNLNAERFNTLLTINNFTVSATFTVEPVNFEEAAAAIQQQRDQEV</sequence>
<keyword evidence="2" id="KW-1185">Reference proteome</keyword>
<name>A0A386KJH5_9CAUD</name>
<dbReference type="KEGG" id="vg:55004068"/>
<dbReference type="RefSeq" id="YP_009812993.1">
    <property type="nucleotide sequence ID" value="NC_048073.1"/>
</dbReference>
<reference evidence="1 2" key="1">
    <citation type="submission" date="2018-08" db="EMBL/GenBank/DDBJ databases">
        <title>Characterization and Complete Genome Sequence Analysis of a Lytic Bacteriophage FEC19 infecting Escherichia coli O157:H7.</title>
        <authorList>
            <person name="Fan C."/>
            <person name="Zhao C."/>
            <person name="Tie D."/>
            <person name="Sun Y."/>
        </authorList>
    </citation>
    <scope>NUCLEOTIDE SEQUENCE [LARGE SCALE GENOMIC DNA]</scope>
</reference>
<dbReference type="EMBL" id="MH816966">
    <property type="protein sequence ID" value="AYD85456.1"/>
    <property type="molecule type" value="Genomic_DNA"/>
</dbReference>
<dbReference type="GeneID" id="55004068"/>
<organism evidence="1 2">
    <name type="scientific">Escherichia phage FEC19</name>
    <dbReference type="NCBI Taxonomy" id="2315486"/>
    <lineage>
        <taxon>Viruses</taxon>
        <taxon>Duplodnaviria</taxon>
        <taxon>Heunggongvirae</taxon>
        <taxon>Uroviricota</taxon>
        <taxon>Caudoviricetes</taxon>
        <taxon>Lindbergviridae</taxon>
        <taxon>Wifcevirus</taxon>
        <taxon>Wifcevirus FEC19</taxon>
    </lineage>
</organism>
<accession>A0A386KJH5</accession>
<protein>
    <submittedName>
        <fullName evidence="1">Uncharacterized protein</fullName>
    </submittedName>
</protein>
<proteinExistence type="predicted"/>